<evidence type="ECO:0000256" key="14">
    <source>
        <dbReference type="HAMAP-Rule" id="MF_01152"/>
    </source>
</evidence>
<evidence type="ECO:0000256" key="7">
    <source>
        <dbReference type="ARBA" id="ARBA00022771"/>
    </source>
</evidence>
<dbReference type="GO" id="GO:0006260">
    <property type="term" value="P:DNA replication"/>
    <property type="evidence" value="ECO:0007669"/>
    <property type="project" value="UniProtKB-KW"/>
</dbReference>
<feature type="repeat" description="CXXCXGXG motif" evidence="14">
    <location>
        <begin position="220"/>
        <end position="227"/>
    </location>
</feature>
<feature type="repeat" description="CXXCXGXG motif" evidence="14">
    <location>
        <begin position="206"/>
        <end position="213"/>
    </location>
</feature>
<feature type="repeat" description="CXXCXGXG motif" evidence="14">
    <location>
        <begin position="180"/>
        <end position="187"/>
    </location>
</feature>
<dbReference type="Gene3D" id="2.10.230.10">
    <property type="entry name" value="Heat shock protein DnaJ, cysteine-rich domain"/>
    <property type="match status" value="1"/>
</dbReference>
<dbReference type="CDD" id="cd10719">
    <property type="entry name" value="DnaJ_zf"/>
    <property type="match status" value="1"/>
</dbReference>
<organism evidence="18 19">
    <name type="scientific">Pseudoleptotrichia goodfellowii</name>
    <dbReference type="NCBI Taxonomy" id="157692"/>
    <lineage>
        <taxon>Bacteria</taxon>
        <taxon>Fusobacteriati</taxon>
        <taxon>Fusobacteriota</taxon>
        <taxon>Fusobacteriia</taxon>
        <taxon>Fusobacteriales</taxon>
        <taxon>Leptotrichiaceae</taxon>
        <taxon>Pseudoleptotrichia</taxon>
    </lineage>
</organism>
<evidence type="ECO:0000256" key="15">
    <source>
        <dbReference type="PROSITE-ProRule" id="PRU00546"/>
    </source>
</evidence>
<evidence type="ECO:0000256" key="1">
    <source>
        <dbReference type="ARBA" id="ARBA00004496"/>
    </source>
</evidence>
<accession>A0A510JC94</accession>
<feature type="domain" description="CR-type" evidence="17">
    <location>
        <begin position="150"/>
        <end position="232"/>
    </location>
</feature>
<dbReference type="RefSeq" id="WP_026738117.1">
    <property type="nucleotide sequence ID" value="NZ_AP019822.1"/>
</dbReference>
<feature type="zinc finger region" description="CR-type" evidence="15">
    <location>
        <begin position="150"/>
        <end position="232"/>
    </location>
</feature>
<comment type="cofactor">
    <cofactor evidence="14">
        <name>Zn(2+)</name>
        <dbReference type="ChEBI" id="CHEBI:29105"/>
    </cofactor>
    <text evidence="14">Binds 2 Zn(2+) ions per monomer.</text>
</comment>
<dbReference type="PROSITE" id="PS51188">
    <property type="entry name" value="ZF_CR"/>
    <property type="match status" value="1"/>
</dbReference>
<dbReference type="KEGG" id="lgo:JCM16774_1895"/>
<dbReference type="STRING" id="714315.GCA_000516535_01900"/>
<protein>
    <recommendedName>
        <fullName evidence="13 14">Chaperone protein DnaJ</fullName>
    </recommendedName>
</protein>
<dbReference type="PANTHER" id="PTHR43096">
    <property type="entry name" value="DNAJ HOMOLOG 1, MITOCHONDRIAL-RELATED"/>
    <property type="match status" value="1"/>
</dbReference>
<evidence type="ECO:0000313" key="19">
    <source>
        <dbReference type="Proteomes" id="UP000321606"/>
    </source>
</evidence>
<reference evidence="18 19" key="1">
    <citation type="submission" date="2019-07" db="EMBL/GenBank/DDBJ databases">
        <title>Complete Genome Sequence of Leptotrichia goodfellowii Strain JCM 16774.</title>
        <authorList>
            <person name="Watanabe S."/>
            <person name="Cui L."/>
        </authorList>
    </citation>
    <scope>NUCLEOTIDE SEQUENCE [LARGE SCALE GENOMIC DNA]</scope>
    <source>
        <strain evidence="18 19">JCM16774</strain>
    </source>
</reference>
<dbReference type="InterPro" id="IPR036410">
    <property type="entry name" value="HSP_DnaJ_Cys-rich_dom_sf"/>
</dbReference>
<evidence type="ECO:0000256" key="4">
    <source>
        <dbReference type="ARBA" id="ARBA00022705"/>
    </source>
</evidence>
<dbReference type="EMBL" id="AP019822">
    <property type="protein sequence ID" value="BBM36949.1"/>
    <property type="molecule type" value="Genomic_DNA"/>
</dbReference>
<comment type="subcellular location">
    <subcellularLocation>
        <location evidence="1 14">Cytoplasm</location>
    </subcellularLocation>
</comment>
<keyword evidence="7 14" id="KW-0863">Zinc-finger</keyword>
<feature type="binding site" evidence="14">
    <location>
        <position position="206"/>
    </location>
    <ligand>
        <name>Zn(2+)</name>
        <dbReference type="ChEBI" id="CHEBI:29105"/>
        <label>2</label>
    </ligand>
</feature>
<comment type="domain">
    <text evidence="14">The J domain is necessary and sufficient to stimulate DnaK ATPase activity. Zinc center 1 plays an important role in the autonomous, DnaK-independent chaperone activity of DnaJ. Zinc center 2 is essential for interaction with DnaK and for DnaJ activity.</text>
</comment>
<dbReference type="CDD" id="cd10747">
    <property type="entry name" value="DnaJ_C"/>
    <property type="match status" value="1"/>
</dbReference>
<dbReference type="HAMAP" id="MF_01152">
    <property type="entry name" value="DnaJ"/>
    <property type="match status" value="1"/>
</dbReference>
<keyword evidence="5 14" id="KW-0479">Metal-binding</keyword>
<feature type="domain" description="J" evidence="16">
    <location>
        <begin position="5"/>
        <end position="70"/>
    </location>
</feature>
<dbReference type="Pfam" id="PF01556">
    <property type="entry name" value="DnaJ_C"/>
    <property type="match status" value="1"/>
</dbReference>
<feature type="binding site" evidence="14">
    <location>
        <position position="163"/>
    </location>
    <ligand>
        <name>Zn(2+)</name>
        <dbReference type="ChEBI" id="CHEBI:29105"/>
        <label>1</label>
    </ligand>
</feature>
<dbReference type="Gene3D" id="1.10.287.110">
    <property type="entry name" value="DnaJ domain"/>
    <property type="match status" value="1"/>
</dbReference>
<dbReference type="PROSITE" id="PS50076">
    <property type="entry name" value="DNAJ_2"/>
    <property type="match status" value="1"/>
</dbReference>
<dbReference type="GO" id="GO:0009408">
    <property type="term" value="P:response to heat"/>
    <property type="evidence" value="ECO:0007669"/>
    <property type="project" value="InterPro"/>
</dbReference>
<dbReference type="AlphaFoldDB" id="A0A510JC94"/>
<evidence type="ECO:0000256" key="5">
    <source>
        <dbReference type="ARBA" id="ARBA00022723"/>
    </source>
</evidence>
<dbReference type="SUPFAM" id="SSF46565">
    <property type="entry name" value="Chaperone J-domain"/>
    <property type="match status" value="1"/>
</dbReference>
<evidence type="ECO:0000256" key="3">
    <source>
        <dbReference type="ARBA" id="ARBA00022490"/>
    </source>
</evidence>
<dbReference type="GO" id="GO:0031072">
    <property type="term" value="F:heat shock protein binding"/>
    <property type="evidence" value="ECO:0007669"/>
    <property type="project" value="InterPro"/>
</dbReference>
<dbReference type="InterPro" id="IPR008971">
    <property type="entry name" value="HSP40/DnaJ_pept-bd"/>
</dbReference>
<sequence>MAKKDYYEILGVPKNATDQEIKKAYRTMAKKYHPDMNKDNKEAEAKFKEVQEANEVLSDPQKRAAYDQYGHAAFENGGQGGFGQGGFGGFGGFSSEGFGNFGGFEDINLGDIFGDFFGGGSSRRSQGPRVKEGADLRYNMTLTLEEVAFGVEKEIKYKRKGKCKTCNGSGAEPGHDMKTCDKCNGSGQIRMQQRSIFGVQTVIHECDKCHGTGKIPEKECHTCHGTGVEKETVERKVRIPSGVEKGQRLVVRDGGDAGENNGLFGDLYIFIDVKEHPIFKRKGYDIYCKVPISMTTAILGGEVEVPTLEGKRTIKISEGTQSGKELKLRDKGIRTSNGTGSEIIEIKIETPINLTEKQKRILKEFEDSLNKKNYKESNSFLDKMKKFFKGEE</sequence>
<comment type="subunit">
    <text evidence="2 14">Homodimer.</text>
</comment>
<dbReference type="FunFam" id="2.10.230.10:FF:000002">
    <property type="entry name" value="Molecular chaperone DnaJ"/>
    <property type="match status" value="1"/>
</dbReference>
<dbReference type="PRINTS" id="PR00625">
    <property type="entry name" value="JDOMAIN"/>
</dbReference>
<dbReference type="SUPFAM" id="SSF57938">
    <property type="entry name" value="DnaJ/Hsp40 cysteine-rich domain"/>
    <property type="match status" value="1"/>
</dbReference>
<dbReference type="FunFam" id="2.60.260.20:FF:000004">
    <property type="entry name" value="Molecular chaperone DnaJ"/>
    <property type="match status" value="1"/>
</dbReference>
<dbReference type="InterPro" id="IPR001623">
    <property type="entry name" value="DnaJ_domain"/>
</dbReference>
<dbReference type="InterPro" id="IPR012724">
    <property type="entry name" value="DnaJ"/>
</dbReference>
<dbReference type="GO" id="GO:0008270">
    <property type="term" value="F:zinc ion binding"/>
    <property type="evidence" value="ECO:0007669"/>
    <property type="project" value="UniProtKB-UniRule"/>
</dbReference>
<dbReference type="SMART" id="SM00271">
    <property type="entry name" value="DnaJ"/>
    <property type="match status" value="1"/>
</dbReference>
<evidence type="ECO:0000259" key="16">
    <source>
        <dbReference type="PROSITE" id="PS50076"/>
    </source>
</evidence>
<dbReference type="SUPFAM" id="SSF49493">
    <property type="entry name" value="HSP40/DnaJ peptide-binding domain"/>
    <property type="match status" value="2"/>
</dbReference>
<keyword evidence="8 14" id="KW-0862">Zinc</keyword>
<dbReference type="InterPro" id="IPR002939">
    <property type="entry name" value="DnaJ_C"/>
</dbReference>
<evidence type="ECO:0000256" key="13">
    <source>
        <dbReference type="ARBA" id="ARBA00067609"/>
    </source>
</evidence>
<evidence type="ECO:0000256" key="12">
    <source>
        <dbReference type="ARBA" id="ARBA00061004"/>
    </source>
</evidence>
<evidence type="ECO:0000256" key="9">
    <source>
        <dbReference type="ARBA" id="ARBA00023016"/>
    </source>
</evidence>
<keyword evidence="4 14" id="KW-0235">DNA replication</keyword>
<dbReference type="PANTHER" id="PTHR43096:SF48">
    <property type="entry name" value="CHAPERONE PROTEIN DNAJ"/>
    <property type="match status" value="1"/>
</dbReference>
<evidence type="ECO:0000313" key="18">
    <source>
        <dbReference type="EMBL" id="BBM36949.1"/>
    </source>
</evidence>
<dbReference type="NCBIfam" id="NF008035">
    <property type="entry name" value="PRK10767.1"/>
    <property type="match status" value="1"/>
</dbReference>
<feature type="binding site" evidence="14">
    <location>
        <position position="183"/>
    </location>
    <ligand>
        <name>Zn(2+)</name>
        <dbReference type="ChEBI" id="CHEBI:29105"/>
        <label>2</label>
    </ligand>
</feature>
<feature type="binding site" evidence="14">
    <location>
        <position position="166"/>
    </location>
    <ligand>
        <name>Zn(2+)</name>
        <dbReference type="ChEBI" id="CHEBI:29105"/>
        <label>1</label>
    </ligand>
</feature>
<dbReference type="OrthoDB" id="9779889at2"/>
<feature type="binding site" evidence="14">
    <location>
        <position position="223"/>
    </location>
    <ligand>
        <name>Zn(2+)</name>
        <dbReference type="ChEBI" id="CHEBI:29105"/>
        <label>1</label>
    </ligand>
</feature>
<feature type="repeat" description="CXXCXGXG motif" evidence="14">
    <location>
        <begin position="163"/>
        <end position="170"/>
    </location>
</feature>
<keyword evidence="6 14" id="KW-0677">Repeat</keyword>
<dbReference type="CDD" id="cd06257">
    <property type="entry name" value="DnaJ"/>
    <property type="match status" value="1"/>
</dbReference>
<dbReference type="InterPro" id="IPR001305">
    <property type="entry name" value="HSP_DnaJ_Cys-rich_dom"/>
</dbReference>
<evidence type="ECO:0000256" key="10">
    <source>
        <dbReference type="ARBA" id="ARBA00023186"/>
    </source>
</evidence>
<dbReference type="GO" id="GO:0051082">
    <property type="term" value="F:unfolded protein binding"/>
    <property type="evidence" value="ECO:0007669"/>
    <property type="project" value="UniProtKB-UniRule"/>
</dbReference>
<dbReference type="GO" id="GO:0005737">
    <property type="term" value="C:cytoplasm"/>
    <property type="evidence" value="ECO:0007669"/>
    <property type="project" value="UniProtKB-SubCell"/>
</dbReference>
<keyword evidence="3 14" id="KW-0963">Cytoplasm</keyword>
<dbReference type="Pfam" id="PF00684">
    <property type="entry name" value="DnaJ_CXXCXGXG"/>
    <property type="match status" value="1"/>
</dbReference>
<keyword evidence="10 14" id="KW-0143">Chaperone</keyword>
<dbReference type="Gene3D" id="2.60.260.20">
    <property type="entry name" value="Urease metallochaperone UreE, N-terminal domain"/>
    <property type="match status" value="2"/>
</dbReference>
<dbReference type="Proteomes" id="UP000321606">
    <property type="component" value="Chromosome"/>
</dbReference>
<keyword evidence="9 14" id="KW-0346">Stress response</keyword>
<dbReference type="InterPro" id="IPR036869">
    <property type="entry name" value="J_dom_sf"/>
</dbReference>
<evidence type="ECO:0000256" key="8">
    <source>
        <dbReference type="ARBA" id="ARBA00022833"/>
    </source>
</evidence>
<evidence type="ECO:0000259" key="17">
    <source>
        <dbReference type="PROSITE" id="PS51188"/>
    </source>
</evidence>
<feature type="binding site" evidence="14">
    <location>
        <position position="220"/>
    </location>
    <ligand>
        <name>Zn(2+)</name>
        <dbReference type="ChEBI" id="CHEBI:29105"/>
        <label>1</label>
    </ligand>
</feature>
<name>A0A510JC94_9FUSO</name>
<dbReference type="PROSITE" id="PS00636">
    <property type="entry name" value="DNAJ_1"/>
    <property type="match status" value="1"/>
</dbReference>
<dbReference type="Pfam" id="PF00226">
    <property type="entry name" value="DnaJ"/>
    <property type="match status" value="1"/>
</dbReference>
<dbReference type="GO" id="GO:0005524">
    <property type="term" value="F:ATP binding"/>
    <property type="evidence" value="ECO:0007669"/>
    <property type="project" value="InterPro"/>
</dbReference>
<dbReference type="FunFam" id="1.10.287.110:FF:000034">
    <property type="entry name" value="Chaperone protein DnaJ"/>
    <property type="match status" value="1"/>
</dbReference>
<dbReference type="InterPro" id="IPR018253">
    <property type="entry name" value="DnaJ_domain_CS"/>
</dbReference>
<feature type="binding site" evidence="14">
    <location>
        <position position="180"/>
    </location>
    <ligand>
        <name>Zn(2+)</name>
        <dbReference type="ChEBI" id="CHEBI:29105"/>
        <label>2</label>
    </ligand>
</feature>
<dbReference type="GO" id="GO:0042026">
    <property type="term" value="P:protein refolding"/>
    <property type="evidence" value="ECO:0007669"/>
    <property type="project" value="TreeGrafter"/>
</dbReference>
<comment type="similarity">
    <text evidence="12 14">Belongs to the DnaJ family.</text>
</comment>
<evidence type="ECO:0000256" key="2">
    <source>
        <dbReference type="ARBA" id="ARBA00011738"/>
    </source>
</evidence>
<evidence type="ECO:0000256" key="6">
    <source>
        <dbReference type="ARBA" id="ARBA00022737"/>
    </source>
</evidence>
<comment type="function">
    <text evidence="11 14">Participates actively in the response to hyperosmotic and heat shock by preventing the aggregation of stress-denatured proteins and by disaggregating proteins, also in an autonomous, DnaK-independent fashion. Unfolded proteins bind initially to DnaJ; upon interaction with the DnaJ-bound protein, DnaK hydrolyzes its bound ATP, resulting in the formation of a stable complex. GrpE releases ADP from DnaK; ATP binding to DnaK triggers the release of the substrate protein, thus completing the reaction cycle. Several rounds of ATP-dependent interactions between DnaJ, DnaK and GrpE are required for fully efficient folding. Also involved, together with DnaK and GrpE, in the DNA replication of plasmids through activation of initiation proteins.</text>
</comment>
<evidence type="ECO:0000256" key="11">
    <source>
        <dbReference type="ARBA" id="ARBA00053423"/>
    </source>
</evidence>
<gene>
    <name evidence="14" type="primary">dnaJ</name>
    <name evidence="18" type="ORF">JCM16774_1895</name>
</gene>
<dbReference type="NCBIfam" id="TIGR02349">
    <property type="entry name" value="DnaJ_bact"/>
    <property type="match status" value="1"/>
</dbReference>
<feature type="binding site" evidence="14">
    <location>
        <position position="209"/>
    </location>
    <ligand>
        <name>Zn(2+)</name>
        <dbReference type="ChEBI" id="CHEBI:29105"/>
        <label>2</label>
    </ligand>
</feature>
<proteinExistence type="inferred from homology"/>